<dbReference type="OMA" id="GDANHDP"/>
<feature type="compositionally biased region" description="Low complexity" evidence="1">
    <location>
        <begin position="179"/>
        <end position="190"/>
    </location>
</feature>
<evidence type="ECO:0000313" key="2">
    <source>
        <dbReference type="EMBL" id="ORY86187.1"/>
    </source>
</evidence>
<dbReference type="AlphaFoldDB" id="A0A1Y2FRI0"/>
<protein>
    <recommendedName>
        <fullName evidence="4">PH domain-containing protein</fullName>
    </recommendedName>
</protein>
<feature type="compositionally biased region" description="Polar residues" evidence="1">
    <location>
        <begin position="192"/>
        <end position="208"/>
    </location>
</feature>
<reference evidence="2 3" key="1">
    <citation type="submission" date="2016-07" db="EMBL/GenBank/DDBJ databases">
        <title>Pervasive Adenine N6-methylation of Active Genes in Fungi.</title>
        <authorList>
            <consortium name="DOE Joint Genome Institute"/>
            <person name="Mondo S.J."/>
            <person name="Dannebaum R.O."/>
            <person name="Kuo R.C."/>
            <person name="Labutti K."/>
            <person name="Haridas S."/>
            <person name="Kuo A."/>
            <person name="Salamov A."/>
            <person name="Ahrendt S.R."/>
            <person name="Lipzen A."/>
            <person name="Sullivan W."/>
            <person name="Andreopoulos W.B."/>
            <person name="Clum A."/>
            <person name="Lindquist E."/>
            <person name="Daum C."/>
            <person name="Ramamoorthy G.K."/>
            <person name="Gryganskyi A."/>
            <person name="Culley D."/>
            <person name="Magnuson J.K."/>
            <person name="James T.Y."/>
            <person name="O'Malley M.A."/>
            <person name="Stajich J.E."/>
            <person name="Spatafora J.W."/>
            <person name="Visel A."/>
            <person name="Grigoriev I.V."/>
        </authorList>
    </citation>
    <scope>NUCLEOTIDE SEQUENCE [LARGE SCALE GENOMIC DNA]</scope>
    <source>
        <strain evidence="2 3">12-1054</strain>
    </source>
</reference>
<comment type="caution">
    <text evidence="2">The sequence shown here is derived from an EMBL/GenBank/DDBJ whole genome shotgun (WGS) entry which is preliminary data.</text>
</comment>
<evidence type="ECO:0000256" key="1">
    <source>
        <dbReference type="SAM" id="MobiDB-lite"/>
    </source>
</evidence>
<dbReference type="GeneID" id="63788713"/>
<dbReference type="RefSeq" id="XP_040727369.1">
    <property type="nucleotide sequence ID" value="XM_040872114.1"/>
</dbReference>
<gene>
    <name evidence="2" type="ORF">BCR37DRAFT_406972</name>
</gene>
<dbReference type="EMBL" id="MCFI01000003">
    <property type="protein sequence ID" value="ORY86187.1"/>
    <property type="molecule type" value="Genomic_DNA"/>
</dbReference>
<dbReference type="PANTHER" id="PTHR35519">
    <property type="entry name" value="MEMBRANE PROTEINS"/>
    <property type="match status" value="1"/>
</dbReference>
<dbReference type="PANTHER" id="PTHR35519:SF2">
    <property type="entry name" value="PH DOMAIN PROTEIN"/>
    <property type="match status" value="1"/>
</dbReference>
<accession>A0A1Y2FRI0</accession>
<dbReference type="STRING" id="56484.A0A1Y2FRI0"/>
<proteinExistence type="predicted"/>
<evidence type="ECO:0008006" key="4">
    <source>
        <dbReference type="Google" id="ProtNLM"/>
    </source>
</evidence>
<dbReference type="Pfam" id="PF13430">
    <property type="entry name" value="DUF4112"/>
    <property type="match status" value="1"/>
</dbReference>
<sequence>MASYVMKYLFKRNVPDLKFGANPYFEEGDTQRKKFKAVPAQLSKNDTNILKKVRRRAYRLDECITCCCCSFRIGWSSVIGLIPLIGDVIDLAFAYGLIKEAKKIDGGLPDAIVAQMYSNLVVDFVVGLIPLVGDIADMAFKANTRNLQMLEKQLMKTTGQVQPSAPVAAGSSQAPVDYGTTTHGQVTGTHPVPNQQPFGAQTQGRLEV</sequence>
<feature type="region of interest" description="Disordered" evidence="1">
    <location>
        <begin position="161"/>
        <end position="208"/>
    </location>
</feature>
<organism evidence="2 3">
    <name type="scientific">Protomyces lactucae-debilis</name>
    <dbReference type="NCBI Taxonomy" id="2754530"/>
    <lineage>
        <taxon>Eukaryota</taxon>
        <taxon>Fungi</taxon>
        <taxon>Dikarya</taxon>
        <taxon>Ascomycota</taxon>
        <taxon>Taphrinomycotina</taxon>
        <taxon>Taphrinomycetes</taxon>
        <taxon>Taphrinales</taxon>
        <taxon>Protomycetaceae</taxon>
        <taxon>Protomyces</taxon>
    </lineage>
</organism>
<keyword evidence="3" id="KW-1185">Reference proteome</keyword>
<dbReference type="OrthoDB" id="2103474at2759"/>
<evidence type="ECO:0000313" key="3">
    <source>
        <dbReference type="Proteomes" id="UP000193685"/>
    </source>
</evidence>
<name>A0A1Y2FRI0_PROLT</name>
<dbReference type="Proteomes" id="UP000193685">
    <property type="component" value="Unassembled WGS sequence"/>
</dbReference>
<dbReference type="InterPro" id="IPR025187">
    <property type="entry name" value="DUF4112"/>
</dbReference>